<dbReference type="Pfam" id="PF13557">
    <property type="entry name" value="Phenol_MetA_deg"/>
    <property type="match status" value="1"/>
</dbReference>
<dbReference type="AlphaFoldDB" id="A0A6I4IUV4"/>
<protein>
    <submittedName>
        <fullName evidence="2">Transporter</fullName>
    </submittedName>
</protein>
<evidence type="ECO:0000256" key="1">
    <source>
        <dbReference type="SAM" id="MobiDB-lite"/>
    </source>
</evidence>
<organism evidence="2 3">
    <name type="scientific">Flavobacterium profundi</name>
    <dbReference type="NCBI Taxonomy" id="1774945"/>
    <lineage>
        <taxon>Bacteria</taxon>
        <taxon>Pseudomonadati</taxon>
        <taxon>Bacteroidota</taxon>
        <taxon>Flavobacteriia</taxon>
        <taxon>Flavobacteriales</taxon>
        <taxon>Flavobacteriaceae</taxon>
        <taxon>Flavobacterium</taxon>
    </lineage>
</organism>
<evidence type="ECO:0000313" key="3">
    <source>
        <dbReference type="Proteomes" id="UP000431264"/>
    </source>
</evidence>
<sequence length="322" mass="37373">MKYTKGLFVFFFFVFQVHYAQFTDEINSNRPGKSMMAFSVGKSIIQVETGLNYQNEDHAGLKYDANGFIAELDFRWGLFFEELEFVAELQYQNDKYTSLFESKNRSALKKTLVGAKYLIYDPFKNYEVKPNLYSWKANHKFNWRQFVPAVAAYAGVNINFSDNPFNYAPSYVTENTISPKVMLIAQNHFGSRWVFVTNIMYDKIASKFASINYVITLTRGFNEKWSGFIENQGYNGDYYSDGVFRLGAAYLINNRMQVDASVGKNIKDSPSLFNAGVGFSWRFDANYEEVKIEKDKGSKMDQKMKKKAEKEKKKRKDEVEIE</sequence>
<evidence type="ECO:0000313" key="2">
    <source>
        <dbReference type="EMBL" id="MVO10664.1"/>
    </source>
</evidence>
<reference evidence="3" key="1">
    <citation type="submission" date="2019-05" db="EMBL/GenBank/DDBJ databases">
        <title>Flavobacterium profundi sp. nov., isolated from a deep-sea seamount.</title>
        <authorList>
            <person name="Zhang D.-C."/>
        </authorList>
    </citation>
    <scope>NUCLEOTIDE SEQUENCE [LARGE SCALE GENOMIC DNA]</scope>
    <source>
        <strain evidence="3">TP390</strain>
    </source>
</reference>
<dbReference type="EMBL" id="WQLW01000014">
    <property type="protein sequence ID" value="MVO10664.1"/>
    <property type="molecule type" value="Genomic_DNA"/>
</dbReference>
<feature type="compositionally biased region" description="Basic and acidic residues" evidence="1">
    <location>
        <begin position="295"/>
        <end position="311"/>
    </location>
</feature>
<proteinExistence type="predicted"/>
<comment type="caution">
    <text evidence="2">The sequence shown here is derived from an EMBL/GenBank/DDBJ whole genome shotgun (WGS) entry which is preliminary data.</text>
</comment>
<feature type="region of interest" description="Disordered" evidence="1">
    <location>
        <begin position="295"/>
        <end position="322"/>
    </location>
</feature>
<keyword evidence="3" id="KW-1185">Reference proteome</keyword>
<dbReference type="Proteomes" id="UP000431264">
    <property type="component" value="Unassembled WGS sequence"/>
</dbReference>
<dbReference type="OrthoDB" id="1421312at2"/>
<dbReference type="InterPro" id="IPR025737">
    <property type="entry name" value="FApF"/>
</dbReference>
<dbReference type="RefSeq" id="WP_140999089.1">
    <property type="nucleotide sequence ID" value="NZ_VDCZ01000014.1"/>
</dbReference>
<name>A0A6I4IUV4_9FLAO</name>
<accession>A0A6I4IUV4</accession>
<gene>
    <name evidence="2" type="ORF">GOQ30_15930</name>
</gene>